<feature type="domain" description="Major facilitator superfamily (MFS) profile" evidence="6">
    <location>
        <begin position="81"/>
        <end position="497"/>
    </location>
</feature>
<comment type="subcellular location">
    <subcellularLocation>
        <location evidence="1">Membrane</location>
        <topology evidence="1">Multi-pass membrane protein</topology>
    </subcellularLocation>
</comment>
<feature type="transmembrane region" description="Helical" evidence="5">
    <location>
        <begin position="469"/>
        <end position="492"/>
    </location>
</feature>
<sequence length="554" mass="61720">MGFDDVIPLLGDFGKSQKRTYFLLCLPAITSAFHKLGNVFLLAEPKYRCKRPDEPPGSLYNMTEYDLEKWYPFDSVQRKFSSCQIRSGNATTTCTEFIYDHSEYGHTTTIEWDLTCEKAYLIATCNAMFMVGVMLGSIIFGATSDKWGRKITFLISSILQVLFGVLAAVAPEFWTFATARMIVGAAASGVFLVAYVLGLEMVGPSKRLIAGTVVFIFFSGGYVLIALFAQLLPNWRHLQLALSLPGVIFIFYWWWVPESVRWLLSKHKLKEAKDIIQKCAKTNGVTISDARLDELLKDNEEDKKKDVSEVTASVIDLFKHSNLRKRSLIIFFDWCANNITYYGLSWNTNNLGGNPYLNFVISGAVETPANIFTLMTLNRWGRKKILCGSMILAGAALLFTMVCPSDIIWLTILLAMIGKISITVSYCTVYIFSAEQFPTVVRNAGLGASSTFARVGSIVAPYINVMARIWQPFPLLIFGVLAFTGGILSMLLPETLNKKLPETLEEGEAFGKKSKKNMRLNGVKVAEPVVHANDVDLTSSDATLLSTKRHSIEV</sequence>
<evidence type="ECO:0000313" key="7">
    <source>
        <dbReference type="EMBL" id="KAL1517617.1"/>
    </source>
</evidence>
<feature type="transmembrane region" description="Helical" evidence="5">
    <location>
        <begin position="119"/>
        <end position="139"/>
    </location>
</feature>
<evidence type="ECO:0000256" key="1">
    <source>
        <dbReference type="ARBA" id="ARBA00004141"/>
    </source>
</evidence>
<keyword evidence="3 5" id="KW-1133">Transmembrane helix</keyword>
<accession>A0ABD1FED2</accession>
<keyword evidence="2 5" id="KW-0812">Transmembrane</keyword>
<feature type="transmembrane region" description="Helical" evidence="5">
    <location>
        <begin position="238"/>
        <end position="256"/>
    </location>
</feature>
<evidence type="ECO:0000256" key="5">
    <source>
        <dbReference type="SAM" id="Phobius"/>
    </source>
</evidence>
<organism evidence="7 8">
    <name type="scientific">Hypothenemus hampei</name>
    <name type="common">Coffee berry borer</name>
    <dbReference type="NCBI Taxonomy" id="57062"/>
    <lineage>
        <taxon>Eukaryota</taxon>
        <taxon>Metazoa</taxon>
        <taxon>Ecdysozoa</taxon>
        <taxon>Arthropoda</taxon>
        <taxon>Hexapoda</taxon>
        <taxon>Insecta</taxon>
        <taxon>Pterygota</taxon>
        <taxon>Neoptera</taxon>
        <taxon>Endopterygota</taxon>
        <taxon>Coleoptera</taxon>
        <taxon>Polyphaga</taxon>
        <taxon>Cucujiformia</taxon>
        <taxon>Curculionidae</taxon>
        <taxon>Scolytinae</taxon>
        <taxon>Hypothenemus</taxon>
    </lineage>
</organism>
<evidence type="ECO:0000313" key="8">
    <source>
        <dbReference type="Proteomes" id="UP001566132"/>
    </source>
</evidence>
<reference evidence="7 8" key="1">
    <citation type="submission" date="2024-05" db="EMBL/GenBank/DDBJ databases">
        <title>Genetic variation in Jamaican populations of the coffee berry borer (Hypothenemus hampei).</title>
        <authorList>
            <person name="Errbii M."/>
            <person name="Myrie A."/>
        </authorList>
    </citation>
    <scope>NUCLEOTIDE SEQUENCE [LARGE SCALE GENOMIC DNA]</scope>
    <source>
        <strain evidence="7">JA-Hopewell-2020-01-JO</strain>
        <tissue evidence="7">Whole body</tissue>
    </source>
</reference>
<feature type="transmembrane region" description="Helical" evidence="5">
    <location>
        <begin position="176"/>
        <end position="197"/>
    </location>
</feature>
<dbReference type="InterPro" id="IPR020846">
    <property type="entry name" value="MFS_dom"/>
</dbReference>
<feature type="transmembrane region" description="Helical" evidence="5">
    <location>
        <begin position="209"/>
        <end position="232"/>
    </location>
</feature>
<protein>
    <recommendedName>
        <fullName evidence="6">Major facilitator superfamily (MFS) profile domain-containing protein</fullName>
    </recommendedName>
</protein>
<dbReference type="Pfam" id="PF00083">
    <property type="entry name" value="Sugar_tr"/>
    <property type="match status" value="1"/>
</dbReference>
<dbReference type="EMBL" id="JBDJPC010000001">
    <property type="protein sequence ID" value="KAL1517617.1"/>
    <property type="molecule type" value="Genomic_DNA"/>
</dbReference>
<feature type="transmembrane region" description="Helical" evidence="5">
    <location>
        <begin position="356"/>
        <end position="378"/>
    </location>
</feature>
<dbReference type="AlphaFoldDB" id="A0ABD1FED2"/>
<dbReference type="SUPFAM" id="SSF103473">
    <property type="entry name" value="MFS general substrate transporter"/>
    <property type="match status" value="1"/>
</dbReference>
<evidence type="ECO:0000256" key="3">
    <source>
        <dbReference type="ARBA" id="ARBA00022989"/>
    </source>
</evidence>
<feature type="transmembrane region" description="Helical" evidence="5">
    <location>
        <begin position="408"/>
        <end position="432"/>
    </location>
</feature>
<keyword evidence="4 5" id="KW-0472">Membrane</keyword>
<comment type="caution">
    <text evidence="7">The sequence shown here is derived from an EMBL/GenBank/DDBJ whole genome shotgun (WGS) entry which is preliminary data.</text>
</comment>
<evidence type="ECO:0000259" key="6">
    <source>
        <dbReference type="PROSITE" id="PS50850"/>
    </source>
</evidence>
<dbReference type="InterPro" id="IPR005828">
    <property type="entry name" value="MFS_sugar_transport-like"/>
</dbReference>
<feature type="transmembrane region" description="Helical" evidence="5">
    <location>
        <begin position="385"/>
        <end position="402"/>
    </location>
</feature>
<dbReference type="GO" id="GO:0016020">
    <property type="term" value="C:membrane"/>
    <property type="evidence" value="ECO:0007669"/>
    <property type="project" value="UniProtKB-SubCell"/>
</dbReference>
<evidence type="ECO:0000256" key="2">
    <source>
        <dbReference type="ARBA" id="ARBA00022692"/>
    </source>
</evidence>
<proteinExistence type="predicted"/>
<dbReference type="Proteomes" id="UP001566132">
    <property type="component" value="Unassembled WGS sequence"/>
</dbReference>
<gene>
    <name evidence="7" type="ORF">ABEB36_001356</name>
</gene>
<feature type="transmembrane region" description="Helical" evidence="5">
    <location>
        <begin position="21"/>
        <end position="43"/>
    </location>
</feature>
<evidence type="ECO:0000256" key="4">
    <source>
        <dbReference type="ARBA" id="ARBA00023136"/>
    </source>
</evidence>
<dbReference type="Gene3D" id="1.20.1250.20">
    <property type="entry name" value="MFS general substrate transporter like domains"/>
    <property type="match status" value="1"/>
</dbReference>
<dbReference type="CDD" id="cd17317">
    <property type="entry name" value="MFS_SLC22"/>
    <property type="match status" value="1"/>
</dbReference>
<dbReference type="PROSITE" id="PS50850">
    <property type="entry name" value="MFS"/>
    <property type="match status" value="1"/>
</dbReference>
<dbReference type="InterPro" id="IPR036259">
    <property type="entry name" value="MFS_trans_sf"/>
</dbReference>
<feature type="transmembrane region" description="Helical" evidence="5">
    <location>
        <begin position="151"/>
        <end position="170"/>
    </location>
</feature>
<name>A0ABD1FED2_HYPHA</name>
<keyword evidence="8" id="KW-1185">Reference proteome</keyword>
<dbReference type="PANTHER" id="PTHR24064">
    <property type="entry name" value="SOLUTE CARRIER FAMILY 22 MEMBER"/>
    <property type="match status" value="1"/>
</dbReference>